<evidence type="ECO:0000256" key="2">
    <source>
        <dbReference type="SAM" id="MobiDB-lite"/>
    </source>
</evidence>
<evidence type="ECO:0000259" key="3">
    <source>
        <dbReference type="PROSITE" id="PS50158"/>
    </source>
</evidence>
<evidence type="ECO:0000313" key="5">
    <source>
        <dbReference type="Proteomes" id="UP001152622"/>
    </source>
</evidence>
<feature type="domain" description="CCHC-type" evidence="3">
    <location>
        <begin position="218"/>
        <end position="232"/>
    </location>
</feature>
<evidence type="ECO:0000256" key="1">
    <source>
        <dbReference type="PROSITE-ProRule" id="PRU00047"/>
    </source>
</evidence>
<keyword evidence="5" id="KW-1185">Reference proteome</keyword>
<dbReference type="PANTHER" id="PTHR37984">
    <property type="entry name" value="PROTEIN CBG26694"/>
    <property type="match status" value="1"/>
</dbReference>
<dbReference type="SUPFAM" id="SSF50630">
    <property type="entry name" value="Acid proteases"/>
    <property type="match status" value="1"/>
</dbReference>
<dbReference type="GO" id="GO:0008270">
    <property type="term" value="F:zinc ion binding"/>
    <property type="evidence" value="ECO:0007669"/>
    <property type="project" value="UniProtKB-KW"/>
</dbReference>
<dbReference type="PANTHER" id="PTHR37984:SF13">
    <property type="entry name" value="RIBONUCLEASE H"/>
    <property type="match status" value="1"/>
</dbReference>
<proteinExistence type="predicted"/>
<dbReference type="GO" id="GO:0003676">
    <property type="term" value="F:nucleic acid binding"/>
    <property type="evidence" value="ECO:0007669"/>
    <property type="project" value="InterPro"/>
</dbReference>
<protein>
    <recommendedName>
        <fullName evidence="3">CCHC-type domain-containing protein</fullName>
    </recommendedName>
</protein>
<sequence>MATVGSLSEFVESDGDWIEYVERLEHFFLANDIADEAKKRSILLSVCGARTYKLIRNLAMPQKPGEIGFRDLVTMVQNHHNPKPSVIVQRFKFHTYSRKPGVSVAAFVAELRQLSEYCEFGAVLYDMLCDRLVCGINDDGLQRRLLGEATLTFKKALEISQAMETAANNTKDIQKANGGAQPSAVHHVSTEKTGKSVECYRCGGAHFANDCGFKDAVCHNCQKKGHIAKKCRGAKNKQKKEWGKSKPKMSTHHLQGEEPEEPCSFNMFNLREPRAEPIHATLQINGKDLKMEVGTGASVSVISQDTYSKLWCSGGAPALKGTHIRLKTYTDELGTLRGTTVKLCVDPKVQPRFFKPHSVPYAMKAKVKAELERLQQLDVIEPMEFSDWAAPIVPVLKDDGNVRICGDYKLTVNQASQLDTYPLP</sequence>
<gene>
    <name evidence="4" type="ORF">SKAU_G00234150</name>
</gene>
<dbReference type="SUPFAM" id="SSF57756">
    <property type="entry name" value="Retrovirus zinc finger-like domains"/>
    <property type="match status" value="1"/>
</dbReference>
<dbReference type="Gene3D" id="3.10.10.10">
    <property type="entry name" value="HIV Type 1 Reverse Transcriptase, subunit A, domain 1"/>
    <property type="match status" value="1"/>
</dbReference>
<reference evidence="4" key="1">
    <citation type="journal article" date="2023" name="Science">
        <title>Genome structures resolve the early diversification of teleost fishes.</title>
        <authorList>
            <person name="Parey E."/>
            <person name="Louis A."/>
            <person name="Montfort J."/>
            <person name="Bouchez O."/>
            <person name="Roques C."/>
            <person name="Iampietro C."/>
            <person name="Lluch J."/>
            <person name="Castinel A."/>
            <person name="Donnadieu C."/>
            <person name="Desvignes T."/>
            <person name="Floi Bucao C."/>
            <person name="Jouanno E."/>
            <person name="Wen M."/>
            <person name="Mejri S."/>
            <person name="Dirks R."/>
            <person name="Jansen H."/>
            <person name="Henkel C."/>
            <person name="Chen W.J."/>
            <person name="Zahm M."/>
            <person name="Cabau C."/>
            <person name="Klopp C."/>
            <person name="Thompson A.W."/>
            <person name="Robinson-Rechavi M."/>
            <person name="Braasch I."/>
            <person name="Lecointre G."/>
            <person name="Bobe J."/>
            <person name="Postlethwait J.H."/>
            <person name="Berthelot C."/>
            <person name="Roest Crollius H."/>
            <person name="Guiguen Y."/>
        </authorList>
    </citation>
    <scope>NUCLEOTIDE SEQUENCE</scope>
    <source>
        <strain evidence="4">WJC10195</strain>
    </source>
</reference>
<keyword evidence="1" id="KW-0863">Zinc-finger</keyword>
<dbReference type="PROSITE" id="PS50158">
    <property type="entry name" value="ZF_CCHC"/>
    <property type="match status" value="1"/>
</dbReference>
<dbReference type="InterPro" id="IPR043502">
    <property type="entry name" value="DNA/RNA_pol_sf"/>
</dbReference>
<dbReference type="EMBL" id="JAINUF010000008">
    <property type="protein sequence ID" value="KAJ8351939.1"/>
    <property type="molecule type" value="Genomic_DNA"/>
</dbReference>
<dbReference type="InterPro" id="IPR036875">
    <property type="entry name" value="Znf_CCHC_sf"/>
</dbReference>
<dbReference type="InterPro" id="IPR050951">
    <property type="entry name" value="Retrovirus_Pol_polyprotein"/>
</dbReference>
<dbReference type="InterPro" id="IPR021109">
    <property type="entry name" value="Peptidase_aspartic_dom_sf"/>
</dbReference>
<feature type="region of interest" description="Disordered" evidence="2">
    <location>
        <begin position="236"/>
        <end position="261"/>
    </location>
</feature>
<keyword evidence="1" id="KW-0862">Zinc</keyword>
<keyword evidence="1" id="KW-0479">Metal-binding</keyword>
<dbReference type="Gene3D" id="4.10.60.10">
    <property type="entry name" value="Zinc finger, CCHC-type"/>
    <property type="match status" value="1"/>
</dbReference>
<dbReference type="OrthoDB" id="775972at2759"/>
<evidence type="ECO:0000313" key="4">
    <source>
        <dbReference type="EMBL" id="KAJ8351939.1"/>
    </source>
</evidence>
<dbReference type="InterPro" id="IPR001878">
    <property type="entry name" value="Znf_CCHC"/>
</dbReference>
<dbReference type="SUPFAM" id="SSF56672">
    <property type="entry name" value="DNA/RNA polymerases"/>
    <property type="match status" value="1"/>
</dbReference>
<comment type="caution">
    <text evidence="4">The sequence shown here is derived from an EMBL/GenBank/DDBJ whole genome shotgun (WGS) entry which is preliminary data.</text>
</comment>
<organism evidence="4 5">
    <name type="scientific">Synaphobranchus kaupii</name>
    <name type="common">Kaup's arrowtooth eel</name>
    <dbReference type="NCBI Taxonomy" id="118154"/>
    <lineage>
        <taxon>Eukaryota</taxon>
        <taxon>Metazoa</taxon>
        <taxon>Chordata</taxon>
        <taxon>Craniata</taxon>
        <taxon>Vertebrata</taxon>
        <taxon>Euteleostomi</taxon>
        <taxon>Actinopterygii</taxon>
        <taxon>Neopterygii</taxon>
        <taxon>Teleostei</taxon>
        <taxon>Anguilliformes</taxon>
        <taxon>Synaphobranchidae</taxon>
        <taxon>Synaphobranchus</taxon>
    </lineage>
</organism>
<dbReference type="SMART" id="SM00343">
    <property type="entry name" value="ZnF_C2HC"/>
    <property type="match status" value="2"/>
</dbReference>
<name>A0A9Q1ITK0_SYNKA</name>
<dbReference type="Proteomes" id="UP001152622">
    <property type="component" value="Chromosome 8"/>
</dbReference>
<dbReference type="AlphaFoldDB" id="A0A9Q1ITK0"/>
<accession>A0A9Q1ITK0</accession>